<dbReference type="PANTHER" id="PTHR30616:SF2">
    <property type="entry name" value="PURINE NUCLEOSIDE PHOSPHORYLASE LACC1"/>
    <property type="match status" value="1"/>
</dbReference>
<evidence type="ECO:0000256" key="3">
    <source>
        <dbReference type="ARBA" id="ARBA00022679"/>
    </source>
</evidence>
<gene>
    <name evidence="11" type="ORF">FHS50_001561</name>
</gene>
<dbReference type="SUPFAM" id="SSF64438">
    <property type="entry name" value="CNF1/YfiH-like putative cysteine hydrolases"/>
    <property type="match status" value="1"/>
</dbReference>
<dbReference type="GO" id="GO:0005507">
    <property type="term" value="F:copper ion binding"/>
    <property type="evidence" value="ECO:0007669"/>
    <property type="project" value="TreeGrafter"/>
</dbReference>
<evidence type="ECO:0000313" key="12">
    <source>
        <dbReference type="Proteomes" id="UP000578569"/>
    </source>
</evidence>
<dbReference type="Gene3D" id="3.60.140.10">
    <property type="entry name" value="CNF1/YfiH-like putative cysteine hydrolases"/>
    <property type="match status" value="1"/>
</dbReference>
<evidence type="ECO:0000256" key="9">
    <source>
        <dbReference type="ARBA" id="ARBA00049893"/>
    </source>
</evidence>
<dbReference type="InterPro" id="IPR011324">
    <property type="entry name" value="Cytotoxic_necrot_fac-like_cat"/>
</dbReference>
<reference evidence="11 12" key="1">
    <citation type="submission" date="2020-08" db="EMBL/GenBank/DDBJ databases">
        <title>Genomic Encyclopedia of Type Strains, Phase IV (KMG-IV): sequencing the most valuable type-strain genomes for metagenomic binning, comparative biology and taxonomic classification.</title>
        <authorList>
            <person name="Goeker M."/>
        </authorList>
    </citation>
    <scope>NUCLEOTIDE SEQUENCE [LARGE SCALE GENOMIC DNA]</scope>
    <source>
        <strain evidence="11 12">DSM 24194</strain>
    </source>
</reference>
<dbReference type="Proteomes" id="UP000578569">
    <property type="component" value="Unassembled WGS sequence"/>
</dbReference>
<keyword evidence="5" id="KW-0378">Hydrolase</keyword>
<evidence type="ECO:0000256" key="5">
    <source>
        <dbReference type="ARBA" id="ARBA00022801"/>
    </source>
</evidence>
<comment type="catalytic activity">
    <reaction evidence="8">
        <text>adenosine + phosphate = alpha-D-ribose 1-phosphate + adenine</text>
        <dbReference type="Rhea" id="RHEA:27642"/>
        <dbReference type="ChEBI" id="CHEBI:16335"/>
        <dbReference type="ChEBI" id="CHEBI:16708"/>
        <dbReference type="ChEBI" id="CHEBI:43474"/>
        <dbReference type="ChEBI" id="CHEBI:57720"/>
        <dbReference type="EC" id="2.4.2.1"/>
    </reaction>
    <physiologicalReaction direction="left-to-right" evidence="8">
        <dbReference type="Rhea" id="RHEA:27643"/>
    </physiologicalReaction>
</comment>
<accession>A0A839Z1U6</accession>
<evidence type="ECO:0000256" key="10">
    <source>
        <dbReference type="RuleBase" id="RU361274"/>
    </source>
</evidence>
<evidence type="ECO:0000256" key="6">
    <source>
        <dbReference type="ARBA" id="ARBA00022833"/>
    </source>
</evidence>
<comment type="similarity">
    <text evidence="2 10">Belongs to the purine nucleoside phosphorylase YfiH/LACC1 family.</text>
</comment>
<evidence type="ECO:0000256" key="2">
    <source>
        <dbReference type="ARBA" id="ARBA00007353"/>
    </source>
</evidence>
<keyword evidence="12" id="KW-1185">Reference proteome</keyword>
<protein>
    <recommendedName>
        <fullName evidence="10">Purine nucleoside phosphorylase</fullName>
    </recommendedName>
</protein>
<dbReference type="EMBL" id="JACICF010000001">
    <property type="protein sequence ID" value="MBB3764538.1"/>
    <property type="molecule type" value="Genomic_DNA"/>
</dbReference>
<comment type="catalytic activity">
    <reaction evidence="9">
        <text>S-methyl-5'-thioadenosine + phosphate = 5-(methylsulfanyl)-alpha-D-ribose 1-phosphate + adenine</text>
        <dbReference type="Rhea" id="RHEA:11852"/>
        <dbReference type="ChEBI" id="CHEBI:16708"/>
        <dbReference type="ChEBI" id="CHEBI:17509"/>
        <dbReference type="ChEBI" id="CHEBI:43474"/>
        <dbReference type="ChEBI" id="CHEBI:58533"/>
        <dbReference type="EC" id="2.4.2.28"/>
    </reaction>
    <physiologicalReaction direction="left-to-right" evidence="9">
        <dbReference type="Rhea" id="RHEA:11853"/>
    </physiologicalReaction>
</comment>
<dbReference type="InterPro" id="IPR003730">
    <property type="entry name" value="Cu_polyphenol_OxRdtase"/>
</dbReference>
<comment type="catalytic activity">
    <reaction evidence="1">
        <text>inosine + phosphate = alpha-D-ribose 1-phosphate + hypoxanthine</text>
        <dbReference type="Rhea" id="RHEA:27646"/>
        <dbReference type="ChEBI" id="CHEBI:17368"/>
        <dbReference type="ChEBI" id="CHEBI:17596"/>
        <dbReference type="ChEBI" id="CHEBI:43474"/>
        <dbReference type="ChEBI" id="CHEBI:57720"/>
        <dbReference type="EC" id="2.4.2.1"/>
    </reaction>
    <physiologicalReaction direction="left-to-right" evidence="1">
        <dbReference type="Rhea" id="RHEA:27647"/>
    </physiologicalReaction>
</comment>
<dbReference type="GO" id="GO:0017061">
    <property type="term" value="F:S-methyl-5-thioadenosine phosphorylase activity"/>
    <property type="evidence" value="ECO:0007669"/>
    <property type="project" value="UniProtKB-EC"/>
</dbReference>
<dbReference type="PANTHER" id="PTHR30616">
    <property type="entry name" value="UNCHARACTERIZED PROTEIN YFIH"/>
    <property type="match status" value="1"/>
</dbReference>
<keyword evidence="6" id="KW-0862">Zinc</keyword>
<evidence type="ECO:0000256" key="4">
    <source>
        <dbReference type="ARBA" id="ARBA00022723"/>
    </source>
</evidence>
<dbReference type="GO" id="GO:0016787">
    <property type="term" value="F:hydrolase activity"/>
    <property type="evidence" value="ECO:0007669"/>
    <property type="project" value="UniProtKB-KW"/>
</dbReference>
<dbReference type="NCBIfam" id="TIGR00726">
    <property type="entry name" value="peptidoglycan editing factor PgeF"/>
    <property type="match status" value="1"/>
</dbReference>
<evidence type="ECO:0000256" key="8">
    <source>
        <dbReference type="ARBA" id="ARBA00048968"/>
    </source>
</evidence>
<comment type="catalytic activity">
    <reaction evidence="7">
        <text>adenosine + H2O + H(+) = inosine + NH4(+)</text>
        <dbReference type="Rhea" id="RHEA:24408"/>
        <dbReference type="ChEBI" id="CHEBI:15377"/>
        <dbReference type="ChEBI" id="CHEBI:15378"/>
        <dbReference type="ChEBI" id="CHEBI:16335"/>
        <dbReference type="ChEBI" id="CHEBI:17596"/>
        <dbReference type="ChEBI" id="CHEBI:28938"/>
        <dbReference type="EC" id="3.5.4.4"/>
    </reaction>
    <physiologicalReaction direction="left-to-right" evidence="7">
        <dbReference type="Rhea" id="RHEA:24409"/>
    </physiologicalReaction>
</comment>
<proteinExistence type="inferred from homology"/>
<dbReference type="AlphaFoldDB" id="A0A839Z1U6"/>
<comment type="caution">
    <text evidence="11">The sequence shown here is derived from an EMBL/GenBank/DDBJ whole genome shotgun (WGS) entry which is preliminary data.</text>
</comment>
<dbReference type="Pfam" id="PF02578">
    <property type="entry name" value="Cu-oxidase_4"/>
    <property type="match status" value="1"/>
</dbReference>
<keyword evidence="3" id="KW-0808">Transferase</keyword>
<dbReference type="CDD" id="cd16833">
    <property type="entry name" value="YfiH"/>
    <property type="match status" value="1"/>
</dbReference>
<evidence type="ECO:0000313" key="11">
    <source>
        <dbReference type="EMBL" id="MBB3764538.1"/>
    </source>
</evidence>
<evidence type="ECO:0000256" key="1">
    <source>
        <dbReference type="ARBA" id="ARBA00000553"/>
    </source>
</evidence>
<sequence>MSDTLDKVVSPDIAMPHAFFGRAGGRSKGEVAGLNCGLGSQDDPARVRANRRMAADALIADAPLASVHQVHSPTAIIADRALPIEKRPHADAIATATPGLLVGIVTADCAPVLLADEEAGVVAAAHAGWRGALAGVTDQAIGAMIRLGARPKSIAAAVGPCIAQRSYEVDEAFPEPFLEEDPVNARFFAEGASGKPHFDLESYVAARLAAAGISSIWLAGLDTYALEKRFFSYRRATHRGEANYGRQISMIGIAPPER</sequence>
<name>A0A839Z1U6_9SPHN</name>
<evidence type="ECO:0000256" key="7">
    <source>
        <dbReference type="ARBA" id="ARBA00047989"/>
    </source>
</evidence>
<organism evidence="11 12">
    <name type="scientific">Sphingomicrobium lutaoense</name>
    <dbReference type="NCBI Taxonomy" id="515949"/>
    <lineage>
        <taxon>Bacteria</taxon>
        <taxon>Pseudomonadati</taxon>
        <taxon>Pseudomonadota</taxon>
        <taxon>Alphaproteobacteria</taxon>
        <taxon>Sphingomonadales</taxon>
        <taxon>Sphingomonadaceae</taxon>
        <taxon>Sphingomicrobium</taxon>
    </lineage>
</organism>
<dbReference type="RefSeq" id="WP_183933788.1">
    <property type="nucleotide sequence ID" value="NZ_JACICF010000001.1"/>
</dbReference>
<keyword evidence="4" id="KW-0479">Metal-binding</keyword>
<dbReference type="InterPro" id="IPR038371">
    <property type="entry name" value="Cu_polyphenol_OxRdtase_sf"/>
</dbReference>